<accession>A0A1E7R717</accession>
<sequence>MLVQIDSENYINTEHIVALTTFTSIDGNVKITIDTVTSASGHGPYVFNRSNDEDAKRLINILVESLK</sequence>
<reference evidence="1 3" key="1">
    <citation type="submission" date="2017-12" db="EMBL/GenBank/DDBJ databases">
        <title>Draft Genome sequences of multiple microbial strains isolated from spacecraft associated surfaces.</title>
        <authorList>
            <person name="Seuylemezian A."/>
            <person name="Vaishampayan P."/>
            <person name="Venkateswaran K."/>
        </authorList>
    </citation>
    <scope>NUCLEOTIDE SEQUENCE [LARGE SCALE GENOMIC DNA]</scope>
    <source>
        <strain evidence="1 3">2P01AA</strain>
    </source>
</reference>
<dbReference type="RefSeq" id="WP_070075384.1">
    <property type="nucleotide sequence ID" value="NZ_CP158965.1"/>
</dbReference>
<accession>A0A653K955</accession>
<evidence type="ECO:0000313" key="3">
    <source>
        <dbReference type="Proteomes" id="UP000233553"/>
    </source>
</evidence>
<gene>
    <name evidence="2" type="ORF">ACI8B_470004</name>
    <name evidence="1" type="ORF">CW311_11200</name>
</gene>
<dbReference type="AlphaFoldDB" id="A0A653K955"/>
<name>A0A653K955_9GAMM</name>
<reference evidence="2 4" key="2">
    <citation type="submission" date="2019-10" db="EMBL/GenBank/DDBJ databases">
        <authorList>
            <person name="Karimi E."/>
        </authorList>
    </citation>
    <scope>NUCLEOTIDE SEQUENCE [LARGE SCALE GENOMIC DNA]</scope>
    <source>
        <strain evidence="2">Acinetobacter sp. 8BE</strain>
    </source>
</reference>
<dbReference type="EMBL" id="PISJ01000013">
    <property type="protein sequence ID" value="PKF33367.1"/>
    <property type="molecule type" value="Genomic_DNA"/>
</dbReference>
<organism evidence="2 4">
    <name type="scientific">Acinetobacter proteolyticus</name>
    <dbReference type="NCBI Taxonomy" id="1776741"/>
    <lineage>
        <taxon>Bacteria</taxon>
        <taxon>Pseudomonadati</taxon>
        <taxon>Pseudomonadota</taxon>
        <taxon>Gammaproteobacteria</taxon>
        <taxon>Moraxellales</taxon>
        <taxon>Moraxellaceae</taxon>
        <taxon>Acinetobacter</taxon>
    </lineage>
</organism>
<dbReference type="Proteomes" id="UP000233553">
    <property type="component" value="Unassembled WGS sequence"/>
</dbReference>
<dbReference type="EMBL" id="CABWKZ010000042">
    <property type="protein sequence ID" value="VXA57500.1"/>
    <property type="molecule type" value="Genomic_DNA"/>
</dbReference>
<dbReference type="Proteomes" id="UP000430404">
    <property type="component" value="Unassembled WGS sequence"/>
</dbReference>
<dbReference type="OrthoDB" id="6707924at2"/>
<evidence type="ECO:0000313" key="2">
    <source>
        <dbReference type="EMBL" id="VXA57500.1"/>
    </source>
</evidence>
<evidence type="ECO:0000313" key="1">
    <source>
        <dbReference type="EMBL" id="PKF33367.1"/>
    </source>
</evidence>
<proteinExistence type="predicted"/>
<evidence type="ECO:0000313" key="4">
    <source>
        <dbReference type="Proteomes" id="UP000430404"/>
    </source>
</evidence>
<protein>
    <submittedName>
        <fullName evidence="2">Uncharacterized protein</fullName>
    </submittedName>
</protein>